<sequence>MGADEFNKKYAVGHSFMYCPNPILRGGKIVKTADIARDFNCGAIVEINLEPYFVKIDTLKSAQ</sequence>
<reference evidence="1 2" key="1">
    <citation type="submission" date="2016-09" db="EMBL/GenBank/DDBJ databases">
        <authorList>
            <person name="Reverchon S."/>
            <person name="Nasser W."/>
            <person name="Leonard S."/>
            <person name="Brochier C."/>
            <person name="Duprey A."/>
        </authorList>
    </citation>
    <scope>NUCLEOTIDE SEQUENCE [LARGE SCALE GENOMIC DNA]</scope>
    <source>
        <strain evidence="1 2">174/2</strain>
    </source>
</reference>
<protein>
    <submittedName>
        <fullName evidence="1">Uncharacterized protein</fullName>
    </submittedName>
</protein>
<evidence type="ECO:0000313" key="1">
    <source>
        <dbReference type="EMBL" id="SLM62658.1"/>
    </source>
</evidence>
<keyword evidence="2" id="KW-1185">Reference proteome</keyword>
<name>A0A375A9A8_9GAMM</name>
<organism evidence="1 2">
    <name type="scientific">Dickeya aquatica</name>
    <dbReference type="NCBI Taxonomy" id="1401087"/>
    <lineage>
        <taxon>Bacteria</taxon>
        <taxon>Pseudomonadati</taxon>
        <taxon>Pseudomonadota</taxon>
        <taxon>Gammaproteobacteria</taxon>
        <taxon>Enterobacterales</taxon>
        <taxon>Pectobacteriaceae</taxon>
        <taxon>Dickeya</taxon>
    </lineage>
</organism>
<dbReference type="RefSeq" id="WP_038906860.1">
    <property type="nucleotide sequence ID" value="NZ_LT615367.1"/>
</dbReference>
<accession>A0A375A9A8</accession>
<dbReference type="EMBL" id="LT615367">
    <property type="protein sequence ID" value="SLM62658.1"/>
    <property type="molecule type" value="Genomic_DNA"/>
</dbReference>
<dbReference type="KEGG" id="daq:DAQ1742_01716"/>
<dbReference type="Proteomes" id="UP000294820">
    <property type="component" value="Chromosome 1"/>
</dbReference>
<proteinExistence type="predicted"/>
<dbReference type="AlphaFoldDB" id="A0A375A9A8"/>
<evidence type="ECO:0000313" key="2">
    <source>
        <dbReference type="Proteomes" id="UP000294820"/>
    </source>
</evidence>
<gene>
    <name evidence="1" type="ORF">DAQ1742_01716</name>
</gene>